<comment type="caution">
    <text evidence="2">The sequence shown here is derived from an EMBL/GenBank/DDBJ whole genome shotgun (WGS) entry which is preliminary data.</text>
</comment>
<organism evidence="2 3">
    <name type="scientific">Sparassis crispa</name>
    <dbReference type="NCBI Taxonomy" id="139825"/>
    <lineage>
        <taxon>Eukaryota</taxon>
        <taxon>Fungi</taxon>
        <taxon>Dikarya</taxon>
        <taxon>Basidiomycota</taxon>
        <taxon>Agaricomycotina</taxon>
        <taxon>Agaricomycetes</taxon>
        <taxon>Polyporales</taxon>
        <taxon>Sparassidaceae</taxon>
        <taxon>Sparassis</taxon>
    </lineage>
</organism>
<proteinExistence type="predicted"/>
<dbReference type="AlphaFoldDB" id="A0A401GR73"/>
<evidence type="ECO:0000313" key="2">
    <source>
        <dbReference type="EMBL" id="GBE84716.1"/>
    </source>
</evidence>
<evidence type="ECO:0000256" key="1">
    <source>
        <dbReference type="SAM" id="MobiDB-lite"/>
    </source>
</evidence>
<evidence type="ECO:0000313" key="3">
    <source>
        <dbReference type="Proteomes" id="UP000287166"/>
    </source>
</evidence>
<sequence length="152" mass="16933">MGYRLQLCIVNWPDGITSPGPDFTYKSLQAADLAAIVDPYIRRVKDPDSTDMVVDIIPWSDNSIALPDGHRDKASVALVQSMKGRKLRVLRDSPDYLKALAPAIKHRRPSKRAFEPVDLSNLDEHLEDGLSADEDVSHRPAPRHVAEQRAVS</sequence>
<dbReference type="Proteomes" id="UP000287166">
    <property type="component" value="Unassembled WGS sequence"/>
</dbReference>
<reference evidence="2 3" key="1">
    <citation type="journal article" date="2018" name="Sci. Rep.">
        <title>Genome sequence of the cauliflower mushroom Sparassis crispa (Hanabiratake) and its association with beneficial usage.</title>
        <authorList>
            <person name="Kiyama R."/>
            <person name="Furutani Y."/>
            <person name="Kawaguchi K."/>
            <person name="Nakanishi T."/>
        </authorList>
    </citation>
    <scope>NUCLEOTIDE SEQUENCE [LARGE SCALE GENOMIC DNA]</scope>
</reference>
<protein>
    <submittedName>
        <fullName evidence="2">Uncharacterized protein</fullName>
    </submittedName>
</protein>
<keyword evidence="3" id="KW-1185">Reference proteome</keyword>
<dbReference type="EMBL" id="BFAD01000006">
    <property type="protein sequence ID" value="GBE84716.1"/>
    <property type="molecule type" value="Genomic_DNA"/>
</dbReference>
<dbReference type="RefSeq" id="XP_027615629.1">
    <property type="nucleotide sequence ID" value="XM_027759828.1"/>
</dbReference>
<accession>A0A401GR73</accession>
<name>A0A401GR73_9APHY</name>
<feature type="region of interest" description="Disordered" evidence="1">
    <location>
        <begin position="130"/>
        <end position="152"/>
    </location>
</feature>
<dbReference type="InParanoid" id="A0A401GR73"/>
<dbReference type="OrthoDB" id="2686566at2759"/>
<dbReference type="GeneID" id="38781633"/>
<gene>
    <name evidence="2" type="ORF">SCP_0606960</name>
</gene>